<dbReference type="SUPFAM" id="SSF48239">
    <property type="entry name" value="Terpenoid cyclases/Protein prenyltransferases"/>
    <property type="match status" value="1"/>
</dbReference>
<name>A0ABD3C4N8_9LAMI</name>
<reference evidence="1" key="2">
    <citation type="submission" date="2024-11" db="EMBL/GenBank/DDBJ databases">
        <authorList>
            <person name="Burger M."/>
            <person name="Chory J."/>
        </authorList>
    </citation>
    <scope>NUCLEOTIDE SEQUENCE</scope>
    <source>
        <strain evidence="1">Tecolote</strain>
        <tissue evidence="1">Flower</tissue>
    </source>
</reference>
<evidence type="ECO:0000313" key="2">
    <source>
        <dbReference type="EMBL" id="KAL3655139.1"/>
    </source>
</evidence>
<reference evidence="3" key="1">
    <citation type="journal article" date="2024" name="IScience">
        <title>Strigolactones Initiate the Formation of Haustorium-like Structures in Castilleja.</title>
        <authorList>
            <person name="Buerger M."/>
            <person name="Peterson D."/>
            <person name="Chory J."/>
        </authorList>
    </citation>
    <scope>NUCLEOTIDE SEQUENCE [LARGE SCALE GENOMIC DNA]</scope>
</reference>
<dbReference type="EMBL" id="JAVIJP010000054">
    <property type="protein sequence ID" value="KAL3624116.1"/>
    <property type="molecule type" value="Genomic_DNA"/>
</dbReference>
<dbReference type="EMBL" id="JAVIJP010000002">
    <property type="protein sequence ID" value="KAL3655139.1"/>
    <property type="molecule type" value="Genomic_DNA"/>
</dbReference>
<dbReference type="Proteomes" id="UP001632038">
    <property type="component" value="Unassembled WGS sequence"/>
</dbReference>
<dbReference type="InterPro" id="IPR018333">
    <property type="entry name" value="Squalene_cyclase"/>
</dbReference>
<dbReference type="Gene3D" id="1.50.10.20">
    <property type="match status" value="1"/>
</dbReference>
<dbReference type="PANTHER" id="PTHR11764">
    <property type="entry name" value="TERPENE CYCLASE/MUTASE FAMILY MEMBER"/>
    <property type="match status" value="1"/>
</dbReference>
<evidence type="ECO:0000313" key="3">
    <source>
        <dbReference type="Proteomes" id="UP001632038"/>
    </source>
</evidence>
<proteinExistence type="predicted"/>
<sequence>MKMQSFGSQLWDSTLATQAVIATGMVEEYGDCLKKAHFYIRESQIKENPTGDYKGMFSEDDSFQATMDYEEQDRAKDN</sequence>
<accession>A0ABD3C4N8</accession>
<dbReference type="InterPro" id="IPR008930">
    <property type="entry name" value="Terpenoid_cyclase/PrenylTrfase"/>
</dbReference>
<gene>
    <name evidence="2" type="ORF">CASFOL_000925</name>
    <name evidence="1" type="ORF">CASFOL_032932</name>
</gene>
<evidence type="ECO:0000313" key="1">
    <source>
        <dbReference type="EMBL" id="KAL3624116.1"/>
    </source>
</evidence>
<keyword evidence="3" id="KW-1185">Reference proteome</keyword>
<comment type="caution">
    <text evidence="1">The sequence shown here is derived from an EMBL/GenBank/DDBJ whole genome shotgun (WGS) entry which is preliminary data.</text>
</comment>
<organism evidence="1 3">
    <name type="scientific">Castilleja foliolosa</name>
    <dbReference type="NCBI Taxonomy" id="1961234"/>
    <lineage>
        <taxon>Eukaryota</taxon>
        <taxon>Viridiplantae</taxon>
        <taxon>Streptophyta</taxon>
        <taxon>Embryophyta</taxon>
        <taxon>Tracheophyta</taxon>
        <taxon>Spermatophyta</taxon>
        <taxon>Magnoliopsida</taxon>
        <taxon>eudicotyledons</taxon>
        <taxon>Gunneridae</taxon>
        <taxon>Pentapetalae</taxon>
        <taxon>asterids</taxon>
        <taxon>lamiids</taxon>
        <taxon>Lamiales</taxon>
        <taxon>Orobanchaceae</taxon>
        <taxon>Pedicularideae</taxon>
        <taxon>Castillejinae</taxon>
        <taxon>Castilleja</taxon>
    </lineage>
</organism>
<dbReference type="AlphaFoldDB" id="A0ABD3C4N8"/>
<dbReference type="PANTHER" id="PTHR11764:SF71">
    <property type="entry name" value="TERPENE CYCLASE_MUTASE FAMILY MEMBER"/>
    <property type="match status" value="1"/>
</dbReference>
<protein>
    <submittedName>
        <fullName evidence="1">Uncharacterized protein</fullName>
    </submittedName>
</protein>